<evidence type="ECO:0000313" key="12">
    <source>
        <dbReference type="EMBL" id="KAK1630580.1"/>
    </source>
</evidence>
<dbReference type="GO" id="GO:1990837">
    <property type="term" value="F:sequence-specific double-stranded DNA binding"/>
    <property type="evidence" value="ECO:0007669"/>
    <property type="project" value="TreeGrafter"/>
</dbReference>
<reference evidence="12" key="1">
    <citation type="submission" date="2023-07" db="EMBL/GenBank/DDBJ databases">
        <title>A chromosome-level genome assembly of Lolium multiflorum.</title>
        <authorList>
            <person name="Chen Y."/>
            <person name="Copetti D."/>
            <person name="Kolliker R."/>
            <person name="Studer B."/>
        </authorList>
    </citation>
    <scope>NUCLEOTIDE SEQUENCE</scope>
    <source>
        <strain evidence="12">02402/16</strain>
        <tissue evidence="12">Leaf</tissue>
    </source>
</reference>
<dbReference type="PROSITE" id="PS50158">
    <property type="entry name" value="ZF_CCHC"/>
    <property type="match status" value="1"/>
</dbReference>
<dbReference type="InterPro" id="IPR025525">
    <property type="entry name" value="hAT-like_transposase_RNase-H"/>
</dbReference>
<feature type="compositionally biased region" description="Basic and acidic residues" evidence="9">
    <location>
        <begin position="729"/>
        <end position="744"/>
    </location>
</feature>
<evidence type="ECO:0000313" key="13">
    <source>
        <dbReference type="Proteomes" id="UP001231189"/>
    </source>
</evidence>
<comment type="subcellular location">
    <subcellularLocation>
        <location evidence="1">Nucleus</location>
    </subcellularLocation>
</comment>
<dbReference type="PROSITE" id="PS50808">
    <property type="entry name" value="ZF_BED"/>
    <property type="match status" value="2"/>
</dbReference>
<dbReference type="SMART" id="SM00614">
    <property type="entry name" value="ZnF_BED"/>
    <property type="match status" value="2"/>
</dbReference>
<proteinExistence type="predicted"/>
<dbReference type="SUPFAM" id="SSF56672">
    <property type="entry name" value="DNA/RNA polymerases"/>
    <property type="match status" value="1"/>
</dbReference>
<dbReference type="GO" id="GO:0008270">
    <property type="term" value="F:zinc ion binding"/>
    <property type="evidence" value="ECO:0007669"/>
    <property type="project" value="UniProtKB-KW"/>
</dbReference>
<feature type="region of interest" description="Disordered" evidence="9">
    <location>
        <begin position="999"/>
        <end position="1039"/>
    </location>
</feature>
<dbReference type="Pfam" id="PF07727">
    <property type="entry name" value="RVT_2"/>
    <property type="match status" value="1"/>
</dbReference>
<keyword evidence="13" id="KW-1185">Reference proteome</keyword>
<evidence type="ECO:0000256" key="2">
    <source>
        <dbReference type="ARBA" id="ARBA00011738"/>
    </source>
</evidence>
<dbReference type="InterPro" id="IPR053031">
    <property type="entry name" value="Cuticle_assoc_protein"/>
</dbReference>
<accession>A0AAD8RT02</accession>
<sequence length="1638" mass="184750">MVEQEESTGSVPGPSFAGRNLKRLRSKVWDDFTPIFVGAKLARAECMHCHQVYNVGSSGTSNLLKHQAKCSTRTQERPMQEKIKVLPSARKSTIAASSGLTQKKLLFSVTSQKKCLGTADAALQKKDLALLDIHNGMNKKNQEVNPQEELATNEQKKLTLGDTSIDKDQNTKSHEELAVPEQDIPTIPEADQGKPHEELFRIFSEHGHPPLIRVHDRFTKFVACLDPMVKLPAEFDMYGYSWRLFDKEKAKLKEKFAALSSRVWLSVYVWHYDLHSAFLCLSVHYIDDEWDKRKNIIKFEAVDPSRSAEELSQSILFRERVNVPVSLVFHASPVEFGDSPYAAGCRPLPSGDRRSSCCSGEGRDPAPPLSPNGGARGLTRGNVRNVRTRRWPSRRWPSVVALADPQESRAAGTVGAAHSRAAGAVSASRAAGTVGAARSRAAGAVSASRAAGAVGASRARAAGRGRLAPPGVVANARLTPPLGASGVVAPRAVGRGRPARRRAWSASAAMRYDAVEQLTGSNFPRWKNSIELCLAFNEFDYALREDKPVAPVDGATGYDELKKTYDSKMEKWDKSNHVAMLVMNSSISPEIIGALPKKDTAKEFMEALEEQFKGSEKVYAHELFHKLLGKYKNDGDVRGHILRMINASNKLKHLKCELSDNLLIIMILESLPEEFDQFKINYNSMKEKWTLAEISPRIVQEEERMMRQNKDQTFHDGSGPSKSPKKTFKKEMPKFKGKEKEKDNGQSSAPTDNVCFFCKKEGHYRKDCHEYLKWMMKKDSFRIVMALVAHFDLELHQMDVKTAFLNGDLDEDVYMTQPEGFVVEGKEHLACRLKKSIYGLKQASRQWYLKFDKIIRTFGFTENVKDNCIYVKFKGSRFTILVLYVDDILLACSDKDMLHETKNFLSSNFDMKDLGEASYVLGIEIHRDRSKGMEEEVDSGTHMVEQEDNTGSLSRAQVSRTRPKRLRSKVWDDFTPIYVGGKIAKAECMHCHQVLNSNSSSGTSNLLKHQSTCSPRAKKKPMHPSQGSDPTQRKLSFFPTSQKKYLGTADARPEKKDLDLLDIPNDTNHKSHEVNQSVSHEELGAPEQNDIALPVLGADTKITGQQVEQNESHDELATAEHNSRALLDNHIDNNTKNQSHEELALPEQVIPTDTSRKNQEACQDGSHAELVRKLAIHGYLPSMMDHGGLRKSVGFLNPTVKIPSYADLMSTFLDVFDNEKAKLKEKFAALCSRVCLNVYVWHYDTLSAFLCLSVHYIDDEWERKQKIIAFRAMDNICNSEEMSDVILMVIRDWGLCGKVFSIILDDAFIDDSVASNVKAHLQKENSSCANGNIFVVRYGTHLLDQVIQVGLDELDKIMEKSANCPKHTMGPNSSAVHYPNYKYAPSQEDWGEARKMCETLEEFHQYMDTIQCLHAPDHLFDKIQDVKSDLRHGLKYYGDGSYSNMLRKMQQIFKKYWKFCCLHLCMPLVMDPSYSLKHVTNSRHCYKTDTDGYSDDVCDTLLRLFYEYSGHAEDPSCTSSNEDDLSSADCDHYGDQCSKVRPMTELNQYLHERRYCRGQMSVLQWWKEHKLTYPTIARMARDILAIPYRSDYEVATTTAKLAICESGHKHWVEQVVCAQDWLGPDRSASETSSSDLID</sequence>
<dbReference type="SMART" id="SM00343">
    <property type="entry name" value="ZnF_C2HC"/>
    <property type="match status" value="1"/>
</dbReference>
<dbReference type="Pfam" id="PF14372">
    <property type="entry name" value="hAT-like_RNase-H"/>
    <property type="match status" value="1"/>
</dbReference>
<evidence type="ECO:0000259" key="10">
    <source>
        <dbReference type="PROSITE" id="PS50158"/>
    </source>
</evidence>
<dbReference type="EMBL" id="JAUUTY010000005">
    <property type="protein sequence ID" value="KAK1630580.1"/>
    <property type="molecule type" value="Genomic_DNA"/>
</dbReference>
<gene>
    <name evidence="12" type="ORF">QYE76_004895</name>
</gene>
<feature type="region of interest" description="Disordered" evidence="9">
    <location>
        <begin position="707"/>
        <end position="749"/>
    </location>
</feature>
<name>A0AAD8RT02_LOLMU</name>
<dbReference type="SUPFAM" id="SSF53098">
    <property type="entry name" value="Ribonuclease H-like"/>
    <property type="match status" value="1"/>
</dbReference>
<dbReference type="InterPro" id="IPR013103">
    <property type="entry name" value="RVT_2"/>
</dbReference>
<protein>
    <submittedName>
        <fullName evidence="12">Uncharacterized protein</fullName>
    </submittedName>
</protein>
<dbReference type="Pfam" id="PF05699">
    <property type="entry name" value="Dimer_Tnp_hAT"/>
    <property type="match status" value="1"/>
</dbReference>
<evidence type="ECO:0000256" key="1">
    <source>
        <dbReference type="ARBA" id="ARBA00004123"/>
    </source>
</evidence>
<evidence type="ECO:0000259" key="11">
    <source>
        <dbReference type="PROSITE" id="PS50808"/>
    </source>
</evidence>
<evidence type="ECO:0000256" key="5">
    <source>
        <dbReference type="ARBA" id="ARBA00022833"/>
    </source>
</evidence>
<comment type="caution">
    <text evidence="12">The sequence shown here is derived from an EMBL/GenBank/DDBJ whole genome shotgun (WGS) entry which is preliminary data.</text>
</comment>
<evidence type="ECO:0000256" key="8">
    <source>
        <dbReference type="PROSITE-ProRule" id="PRU00047"/>
    </source>
</evidence>
<evidence type="ECO:0000256" key="3">
    <source>
        <dbReference type="ARBA" id="ARBA00022723"/>
    </source>
</evidence>
<dbReference type="InterPro" id="IPR003656">
    <property type="entry name" value="Znf_BED"/>
</dbReference>
<dbReference type="Pfam" id="PF02892">
    <property type="entry name" value="zf-BED"/>
    <property type="match status" value="2"/>
</dbReference>
<dbReference type="InterPro" id="IPR043502">
    <property type="entry name" value="DNA/RNA_pol_sf"/>
</dbReference>
<dbReference type="InterPro" id="IPR036236">
    <property type="entry name" value="Znf_C2H2_sf"/>
</dbReference>
<feature type="compositionally biased region" description="Polar residues" evidence="9">
    <location>
        <begin position="1025"/>
        <end position="1039"/>
    </location>
</feature>
<feature type="compositionally biased region" description="Basic and acidic residues" evidence="9">
    <location>
        <begin position="154"/>
        <end position="177"/>
    </location>
</feature>
<comment type="subunit">
    <text evidence="2">Homodimer.</text>
</comment>
<dbReference type="PANTHER" id="PTHR34396:SF32">
    <property type="entry name" value="OS09G0382120 PROTEIN"/>
    <property type="match status" value="1"/>
</dbReference>
<keyword evidence="6" id="KW-0238">DNA-binding</keyword>
<dbReference type="PANTHER" id="PTHR34396">
    <property type="entry name" value="OS03G0264950 PROTEIN-RELATED"/>
    <property type="match status" value="1"/>
</dbReference>
<feature type="domain" description="BED-type" evidence="11">
    <location>
        <begin position="23"/>
        <end position="82"/>
    </location>
</feature>
<feature type="compositionally biased region" description="Polar residues" evidence="9">
    <location>
        <begin position="949"/>
        <end position="960"/>
    </location>
</feature>
<dbReference type="InterPro" id="IPR036875">
    <property type="entry name" value="Znf_CCHC_sf"/>
</dbReference>
<organism evidence="12 13">
    <name type="scientific">Lolium multiflorum</name>
    <name type="common">Italian ryegrass</name>
    <name type="synonym">Lolium perenne subsp. multiflorum</name>
    <dbReference type="NCBI Taxonomy" id="4521"/>
    <lineage>
        <taxon>Eukaryota</taxon>
        <taxon>Viridiplantae</taxon>
        <taxon>Streptophyta</taxon>
        <taxon>Embryophyta</taxon>
        <taxon>Tracheophyta</taxon>
        <taxon>Spermatophyta</taxon>
        <taxon>Magnoliopsida</taxon>
        <taxon>Liliopsida</taxon>
        <taxon>Poales</taxon>
        <taxon>Poaceae</taxon>
        <taxon>BOP clade</taxon>
        <taxon>Pooideae</taxon>
        <taxon>Poodae</taxon>
        <taxon>Poeae</taxon>
        <taxon>Poeae Chloroplast Group 2 (Poeae type)</taxon>
        <taxon>Loliodinae</taxon>
        <taxon>Loliinae</taxon>
        <taxon>Lolium</taxon>
    </lineage>
</organism>
<dbReference type="SUPFAM" id="SSF57756">
    <property type="entry name" value="Retrovirus zinc finger-like domains"/>
    <property type="match status" value="1"/>
</dbReference>
<evidence type="ECO:0000256" key="4">
    <source>
        <dbReference type="ARBA" id="ARBA00022771"/>
    </source>
</evidence>
<feature type="domain" description="BED-type" evidence="11">
    <location>
        <begin position="965"/>
        <end position="1030"/>
    </location>
</feature>
<keyword evidence="4 8" id="KW-0863">Zinc-finger</keyword>
<evidence type="ECO:0000256" key="7">
    <source>
        <dbReference type="ARBA" id="ARBA00023242"/>
    </source>
</evidence>
<dbReference type="Proteomes" id="UP001231189">
    <property type="component" value="Unassembled WGS sequence"/>
</dbReference>
<dbReference type="GO" id="GO:0006357">
    <property type="term" value="P:regulation of transcription by RNA polymerase II"/>
    <property type="evidence" value="ECO:0007669"/>
    <property type="project" value="TreeGrafter"/>
</dbReference>
<feature type="region of interest" description="Disordered" evidence="9">
    <location>
        <begin position="353"/>
        <end position="385"/>
    </location>
</feature>
<dbReference type="GO" id="GO:0046983">
    <property type="term" value="F:protein dimerization activity"/>
    <property type="evidence" value="ECO:0007669"/>
    <property type="project" value="InterPro"/>
</dbReference>
<feature type="domain" description="CCHC-type" evidence="10">
    <location>
        <begin position="755"/>
        <end position="768"/>
    </location>
</feature>
<dbReference type="Pfam" id="PF14223">
    <property type="entry name" value="Retrotran_gag_2"/>
    <property type="match status" value="1"/>
</dbReference>
<keyword evidence="3" id="KW-0479">Metal-binding</keyword>
<keyword evidence="7" id="KW-0539">Nucleus</keyword>
<dbReference type="GO" id="GO:0005634">
    <property type="term" value="C:nucleus"/>
    <property type="evidence" value="ECO:0007669"/>
    <property type="project" value="UniProtKB-SubCell"/>
</dbReference>
<feature type="region of interest" description="Disordered" evidence="9">
    <location>
        <begin position="139"/>
        <end position="177"/>
    </location>
</feature>
<dbReference type="SUPFAM" id="SSF57667">
    <property type="entry name" value="beta-beta-alpha zinc fingers"/>
    <property type="match status" value="2"/>
</dbReference>
<dbReference type="InterPro" id="IPR008906">
    <property type="entry name" value="HATC_C_dom"/>
</dbReference>
<evidence type="ECO:0000256" key="6">
    <source>
        <dbReference type="ARBA" id="ARBA00023125"/>
    </source>
</evidence>
<dbReference type="InterPro" id="IPR012337">
    <property type="entry name" value="RNaseH-like_sf"/>
</dbReference>
<keyword evidence="5" id="KW-0862">Zinc</keyword>
<dbReference type="InterPro" id="IPR001878">
    <property type="entry name" value="Znf_CCHC"/>
</dbReference>
<evidence type="ECO:0000256" key="9">
    <source>
        <dbReference type="SAM" id="MobiDB-lite"/>
    </source>
</evidence>
<feature type="region of interest" description="Disordered" evidence="9">
    <location>
        <begin position="931"/>
        <end position="961"/>
    </location>
</feature>